<dbReference type="PANTHER" id="PTHR31636">
    <property type="entry name" value="OSJNBA0084A10.13 PROTEIN-RELATED"/>
    <property type="match status" value="1"/>
</dbReference>
<comment type="similarity">
    <text evidence="5">Belongs to the GRAS family.</text>
</comment>
<keyword evidence="2" id="KW-0805">Transcription regulation</keyword>
<comment type="caution">
    <text evidence="5">Lacks conserved residue(s) required for the propagation of feature annotation.</text>
</comment>
<dbReference type="AlphaFoldDB" id="A0A7J7D1Q8"/>
<reference evidence="6 7" key="1">
    <citation type="journal article" date="2020" name="Nat. Commun.">
        <title>Genome of Tripterygium wilfordii and identification of cytochrome P450 involved in triptolide biosynthesis.</title>
        <authorList>
            <person name="Tu L."/>
            <person name="Su P."/>
            <person name="Zhang Z."/>
            <person name="Gao L."/>
            <person name="Wang J."/>
            <person name="Hu T."/>
            <person name="Zhou J."/>
            <person name="Zhang Y."/>
            <person name="Zhao Y."/>
            <person name="Liu Y."/>
            <person name="Song Y."/>
            <person name="Tong Y."/>
            <person name="Lu Y."/>
            <person name="Yang J."/>
            <person name="Xu C."/>
            <person name="Jia M."/>
            <person name="Peters R.J."/>
            <person name="Huang L."/>
            <person name="Gao W."/>
        </authorList>
    </citation>
    <scope>NUCLEOTIDE SEQUENCE [LARGE SCALE GENOMIC DNA]</scope>
    <source>
        <strain evidence="7">cv. XIE 37</strain>
        <tissue evidence="6">Leaf</tissue>
    </source>
</reference>
<dbReference type="PROSITE" id="PS50985">
    <property type="entry name" value="GRAS"/>
    <property type="match status" value="1"/>
</dbReference>
<evidence type="ECO:0000256" key="5">
    <source>
        <dbReference type="PROSITE-ProRule" id="PRU01191"/>
    </source>
</evidence>
<protein>
    <submittedName>
        <fullName evidence="6">Scarecrow transcription factor family protein</fullName>
    </submittedName>
</protein>
<evidence type="ECO:0000256" key="3">
    <source>
        <dbReference type="ARBA" id="ARBA00023163"/>
    </source>
</evidence>
<dbReference type="Proteomes" id="UP000593562">
    <property type="component" value="Unassembled WGS sequence"/>
</dbReference>
<keyword evidence="4" id="KW-0539">Nucleus</keyword>
<sequence length="225" mass="24757">MAIAIDESYELQFSGYSASTTTTTIETSSTENDYGLDCNWNNWSPVVDWENLSGDHDNDFRDLIPYSMIDDGGFMNQESQATCDSVSTDTMFVDEETNGDDTKGLRLVHLLTAAAEALTGVNKSLDLARVILIRLKELVSPNDGTNMERLAAYFTDALHGLLEGAGGLHDKPSISNQTDMLAAFQLLQDMSPCVKFGHFTANQAILEAVAHDRRKMKHIDLNGQV</sequence>
<organism evidence="6 7">
    <name type="scientific">Tripterygium wilfordii</name>
    <name type="common">Thunder God vine</name>
    <dbReference type="NCBI Taxonomy" id="458696"/>
    <lineage>
        <taxon>Eukaryota</taxon>
        <taxon>Viridiplantae</taxon>
        <taxon>Streptophyta</taxon>
        <taxon>Embryophyta</taxon>
        <taxon>Tracheophyta</taxon>
        <taxon>Spermatophyta</taxon>
        <taxon>Magnoliopsida</taxon>
        <taxon>eudicotyledons</taxon>
        <taxon>Gunneridae</taxon>
        <taxon>Pentapetalae</taxon>
        <taxon>rosids</taxon>
        <taxon>fabids</taxon>
        <taxon>Celastrales</taxon>
        <taxon>Celastraceae</taxon>
        <taxon>Tripterygium</taxon>
    </lineage>
</organism>
<dbReference type="InterPro" id="IPR005202">
    <property type="entry name" value="TF_GRAS"/>
</dbReference>
<evidence type="ECO:0000256" key="4">
    <source>
        <dbReference type="ARBA" id="ARBA00023242"/>
    </source>
</evidence>
<dbReference type="GO" id="GO:0005634">
    <property type="term" value="C:nucleus"/>
    <property type="evidence" value="ECO:0007669"/>
    <property type="project" value="UniProtKB-SubCell"/>
</dbReference>
<evidence type="ECO:0000313" key="6">
    <source>
        <dbReference type="EMBL" id="KAF5740305.1"/>
    </source>
</evidence>
<evidence type="ECO:0000313" key="7">
    <source>
        <dbReference type="Proteomes" id="UP000593562"/>
    </source>
</evidence>
<comment type="caution">
    <text evidence="6">The sequence shown here is derived from an EMBL/GenBank/DDBJ whole genome shotgun (WGS) entry which is preliminary data.</text>
</comment>
<name>A0A7J7D1Q8_TRIWF</name>
<dbReference type="Pfam" id="PF03514">
    <property type="entry name" value="GRAS"/>
    <property type="match status" value="1"/>
</dbReference>
<gene>
    <name evidence="6" type="ORF">HS088_TW11G00372</name>
</gene>
<proteinExistence type="inferred from homology"/>
<dbReference type="InParanoid" id="A0A7J7D1Q8"/>
<keyword evidence="7" id="KW-1185">Reference proteome</keyword>
<dbReference type="EMBL" id="JAAARO010000011">
    <property type="protein sequence ID" value="KAF5740305.1"/>
    <property type="molecule type" value="Genomic_DNA"/>
</dbReference>
<evidence type="ECO:0000256" key="2">
    <source>
        <dbReference type="ARBA" id="ARBA00023015"/>
    </source>
</evidence>
<accession>A0A7J7D1Q8</accession>
<keyword evidence="3" id="KW-0804">Transcription</keyword>
<comment type="subcellular location">
    <subcellularLocation>
        <location evidence="1">Nucleus</location>
    </subcellularLocation>
</comment>
<evidence type="ECO:0000256" key="1">
    <source>
        <dbReference type="ARBA" id="ARBA00004123"/>
    </source>
</evidence>